<evidence type="ECO:0008006" key="13">
    <source>
        <dbReference type="Google" id="ProtNLM"/>
    </source>
</evidence>
<evidence type="ECO:0000256" key="1">
    <source>
        <dbReference type="ARBA" id="ARBA00004496"/>
    </source>
</evidence>
<evidence type="ECO:0000256" key="2">
    <source>
        <dbReference type="ARBA" id="ARBA00022490"/>
    </source>
</evidence>
<dbReference type="SMART" id="SM00448">
    <property type="entry name" value="REC"/>
    <property type="match status" value="1"/>
</dbReference>
<gene>
    <name evidence="11" type="ORF">BJP51_14595</name>
</gene>
<dbReference type="PROSITE" id="PS01124">
    <property type="entry name" value="HTH_ARAC_FAMILY_2"/>
    <property type="match status" value="1"/>
</dbReference>
<dbReference type="RefSeq" id="WP_036686359.1">
    <property type="nucleotide sequence ID" value="NZ_MKQP01000016.1"/>
</dbReference>
<dbReference type="Pfam" id="PF00072">
    <property type="entry name" value="Response_reg"/>
    <property type="match status" value="1"/>
</dbReference>
<evidence type="ECO:0000256" key="7">
    <source>
        <dbReference type="ARBA" id="ARBA00023163"/>
    </source>
</evidence>
<dbReference type="Gene3D" id="3.40.50.2300">
    <property type="match status" value="1"/>
</dbReference>
<organism evidence="11 12">
    <name type="scientific">Paenibacillus odorifer</name>
    <dbReference type="NCBI Taxonomy" id="189426"/>
    <lineage>
        <taxon>Bacteria</taxon>
        <taxon>Bacillati</taxon>
        <taxon>Bacillota</taxon>
        <taxon>Bacilli</taxon>
        <taxon>Bacillales</taxon>
        <taxon>Paenibacillaceae</taxon>
        <taxon>Paenibacillus</taxon>
    </lineage>
</organism>
<dbReference type="GO" id="GO:0043565">
    <property type="term" value="F:sequence-specific DNA binding"/>
    <property type="evidence" value="ECO:0007669"/>
    <property type="project" value="InterPro"/>
</dbReference>
<feature type="domain" description="HTH araC/xylS-type" evidence="9">
    <location>
        <begin position="441"/>
        <end position="539"/>
    </location>
</feature>
<keyword evidence="4" id="KW-0902">Two-component regulatory system</keyword>
<keyword evidence="5" id="KW-0805">Transcription regulation</keyword>
<dbReference type="GO" id="GO:0003700">
    <property type="term" value="F:DNA-binding transcription factor activity"/>
    <property type="evidence" value="ECO:0007669"/>
    <property type="project" value="InterPro"/>
</dbReference>
<evidence type="ECO:0000259" key="10">
    <source>
        <dbReference type="PROSITE" id="PS50110"/>
    </source>
</evidence>
<proteinExistence type="predicted"/>
<dbReference type="EMBL" id="MKQP01000016">
    <property type="protein sequence ID" value="OMD32752.1"/>
    <property type="molecule type" value="Genomic_DNA"/>
</dbReference>
<dbReference type="Proteomes" id="UP000187465">
    <property type="component" value="Unassembled WGS sequence"/>
</dbReference>
<evidence type="ECO:0000256" key="5">
    <source>
        <dbReference type="ARBA" id="ARBA00023015"/>
    </source>
</evidence>
<dbReference type="Pfam" id="PF12833">
    <property type="entry name" value="HTH_18"/>
    <property type="match status" value="1"/>
</dbReference>
<dbReference type="PANTHER" id="PTHR42713:SF3">
    <property type="entry name" value="TRANSCRIPTIONAL REGULATORY PROTEIN HPTR"/>
    <property type="match status" value="1"/>
</dbReference>
<dbReference type="SMART" id="SM00342">
    <property type="entry name" value="HTH_ARAC"/>
    <property type="match status" value="1"/>
</dbReference>
<name>A0A1R0XCG8_9BACL</name>
<evidence type="ECO:0000259" key="9">
    <source>
        <dbReference type="PROSITE" id="PS01124"/>
    </source>
</evidence>
<dbReference type="AlphaFoldDB" id="A0A1R0XCG8"/>
<keyword evidence="2" id="KW-0963">Cytoplasm</keyword>
<evidence type="ECO:0000256" key="6">
    <source>
        <dbReference type="ARBA" id="ARBA00023125"/>
    </source>
</evidence>
<sequence length="542" mass="63304">MYKLMIVEDEPLIRTGLKHYFSWQELGVQSIVEAENGKEGFVTALREHPDLVITDIRMPEMDGLQMIEELRQFLPDTLFIILTGFNDFEYAQRAIKLGSVHAFLLKPLEYEESLTVIQECMNKLQLKQQEQRKRSTLEGSQLIKLLLEEEQPAMDTNLIAELCSFKSKHYLYLPFVLAGFLIRETPLQSTLWMREQATKFIHLATEAYLPADLPRSIFTYSAKSKLYGLIVMGSQTATSTIPFETQVLTELDQHLNKLTLEHHFALYLAIGTVTNELSQITSLLHESEKLLYQRFYQKERNIFHISSIKAGATATKPTLIQLDDNDKKRIISCIENANKQEILQLTQRLAQDILHKTDGSSTDLWLAYLQEIISVIIRFANKNQIHMDGVYSDKLLNLTFVEDFHSLEVMFEWLVNWMVHLGNIYTEGLTDNHQQDVIIFEHIKSFIRANIDQDITLQMVADRFFYNPSYLSRLFKRKLDKNYMRFVTEIRMEYAQECLKKPEILVTDVCTMCGYKSYKHFVKTFRIFTNMTPSDYRKQSGW</sequence>
<keyword evidence="7" id="KW-0804">Transcription</keyword>
<dbReference type="PROSITE" id="PS50110">
    <property type="entry name" value="RESPONSE_REGULATORY"/>
    <property type="match status" value="1"/>
</dbReference>
<dbReference type="GO" id="GO:0005737">
    <property type="term" value="C:cytoplasm"/>
    <property type="evidence" value="ECO:0007669"/>
    <property type="project" value="UniProtKB-SubCell"/>
</dbReference>
<comment type="subcellular location">
    <subcellularLocation>
        <location evidence="1">Cytoplasm</location>
    </subcellularLocation>
</comment>
<reference evidence="11 12" key="1">
    <citation type="submission" date="2016-10" db="EMBL/GenBank/DDBJ databases">
        <title>Paenibacillus species isolates.</title>
        <authorList>
            <person name="Beno S.M."/>
        </authorList>
    </citation>
    <scope>NUCLEOTIDE SEQUENCE [LARGE SCALE GENOMIC DNA]</scope>
    <source>
        <strain evidence="11 12">FSL H7-0604</strain>
    </source>
</reference>
<dbReference type="SUPFAM" id="SSF46689">
    <property type="entry name" value="Homeodomain-like"/>
    <property type="match status" value="2"/>
</dbReference>
<evidence type="ECO:0000256" key="8">
    <source>
        <dbReference type="PROSITE-ProRule" id="PRU00169"/>
    </source>
</evidence>
<evidence type="ECO:0000256" key="3">
    <source>
        <dbReference type="ARBA" id="ARBA00022553"/>
    </source>
</evidence>
<dbReference type="Gene3D" id="1.10.10.60">
    <property type="entry name" value="Homeodomain-like"/>
    <property type="match status" value="2"/>
</dbReference>
<keyword evidence="3 8" id="KW-0597">Phosphoprotein</keyword>
<protein>
    <recommendedName>
        <fullName evidence="13">DNA-binding response regulator</fullName>
    </recommendedName>
</protein>
<dbReference type="InterPro" id="IPR011006">
    <property type="entry name" value="CheY-like_superfamily"/>
</dbReference>
<accession>A0A1R0XCG8</accession>
<keyword evidence="6" id="KW-0238">DNA-binding</keyword>
<feature type="modified residue" description="4-aspartylphosphate" evidence="8">
    <location>
        <position position="55"/>
    </location>
</feature>
<evidence type="ECO:0000256" key="4">
    <source>
        <dbReference type="ARBA" id="ARBA00023012"/>
    </source>
</evidence>
<comment type="caution">
    <text evidence="11">The sequence shown here is derived from an EMBL/GenBank/DDBJ whole genome shotgun (WGS) entry which is preliminary data.</text>
</comment>
<dbReference type="PANTHER" id="PTHR42713">
    <property type="entry name" value="HISTIDINE KINASE-RELATED"/>
    <property type="match status" value="1"/>
</dbReference>
<dbReference type="SUPFAM" id="SSF52172">
    <property type="entry name" value="CheY-like"/>
    <property type="match status" value="1"/>
</dbReference>
<dbReference type="InterPro" id="IPR018060">
    <property type="entry name" value="HTH_AraC"/>
</dbReference>
<dbReference type="InterPro" id="IPR051552">
    <property type="entry name" value="HptR"/>
</dbReference>
<dbReference type="InterPro" id="IPR001789">
    <property type="entry name" value="Sig_transdc_resp-reg_receiver"/>
</dbReference>
<feature type="domain" description="Response regulatory" evidence="10">
    <location>
        <begin position="3"/>
        <end position="121"/>
    </location>
</feature>
<evidence type="ECO:0000313" key="12">
    <source>
        <dbReference type="Proteomes" id="UP000187465"/>
    </source>
</evidence>
<dbReference type="InterPro" id="IPR009057">
    <property type="entry name" value="Homeodomain-like_sf"/>
</dbReference>
<dbReference type="CDD" id="cd17536">
    <property type="entry name" value="REC_YesN-like"/>
    <property type="match status" value="1"/>
</dbReference>
<dbReference type="GO" id="GO:0000160">
    <property type="term" value="P:phosphorelay signal transduction system"/>
    <property type="evidence" value="ECO:0007669"/>
    <property type="project" value="UniProtKB-KW"/>
</dbReference>
<evidence type="ECO:0000313" key="11">
    <source>
        <dbReference type="EMBL" id="OMD32752.1"/>
    </source>
</evidence>